<protein>
    <submittedName>
        <fullName evidence="1">PilT-like protein</fullName>
    </submittedName>
</protein>
<organism evidence="1">
    <name type="scientific">Planktothrix agardhii</name>
    <name type="common">Oscillatoria agardhii</name>
    <dbReference type="NCBI Taxonomy" id="1160"/>
    <lineage>
        <taxon>Bacteria</taxon>
        <taxon>Bacillati</taxon>
        <taxon>Cyanobacteriota</taxon>
        <taxon>Cyanophyceae</taxon>
        <taxon>Oscillatoriophycideae</taxon>
        <taxon>Oscillatoriales</taxon>
        <taxon>Microcoleaceae</taxon>
        <taxon>Planktothrix</taxon>
    </lineage>
</organism>
<sequence length="140" mass="16058">MILRILDTDHVSLLERKDTLVTDQFSRFPVGATAITVITWEEQMRGRLNVIRQATSSEQRILAYTRLLSTIRFLQNFLIINFDAMADNYYLQLQGQKIRVGTQDLRIASIALSGNAVLVTRNQRDFGKVPNLMLEDWTVA</sequence>
<accession>A0A1J1JIB1</accession>
<gene>
    <name evidence="1" type="ORF">PLAM_3141</name>
</gene>
<dbReference type="RefSeq" id="WP_026786461.1">
    <property type="nucleotide sequence ID" value="NZ_JBIIEP010000003.1"/>
</dbReference>
<proteinExistence type="predicted"/>
<dbReference type="Gene3D" id="3.40.50.1010">
    <property type="entry name" value="5'-nuclease"/>
    <property type="match status" value="1"/>
</dbReference>
<dbReference type="CDD" id="cd09881">
    <property type="entry name" value="PIN_VapC4-5_FitB-like"/>
    <property type="match status" value="1"/>
</dbReference>
<dbReference type="SUPFAM" id="SSF88723">
    <property type="entry name" value="PIN domain-like"/>
    <property type="match status" value="1"/>
</dbReference>
<dbReference type="AlphaFoldDB" id="A0A1J1JIB1"/>
<name>A0A1J1JIB1_PLAAG</name>
<dbReference type="InterPro" id="IPR029060">
    <property type="entry name" value="PIN-like_dom_sf"/>
</dbReference>
<reference evidence="1" key="1">
    <citation type="submission" date="2015-09" db="EMBL/GenBank/DDBJ databases">
        <authorList>
            <person name="Jackson K.R."/>
            <person name="Lunt B.L."/>
            <person name="Fisher J.N.B."/>
            <person name="Gardner A.V."/>
            <person name="Bailey M.E."/>
            <person name="Deus L.M."/>
            <person name="Earl A.S."/>
            <person name="Gibby P.D."/>
            <person name="Hartmann K.A."/>
            <person name="Liu J.E."/>
            <person name="Manci A.M."/>
            <person name="Nielsen D.A."/>
            <person name="Solomon M.B."/>
            <person name="Breakwell D.P."/>
            <person name="Burnett S.H."/>
            <person name="Grose J.H."/>
        </authorList>
    </citation>
    <scope>NUCLEOTIDE SEQUENCE</scope>
    <source>
        <strain evidence="1">7805</strain>
    </source>
</reference>
<evidence type="ECO:0000313" key="1">
    <source>
        <dbReference type="EMBL" id="CUM61107.1"/>
    </source>
</evidence>
<dbReference type="EMBL" id="LO018304">
    <property type="protein sequence ID" value="CUM61107.1"/>
    <property type="molecule type" value="Genomic_DNA"/>
</dbReference>